<dbReference type="InParanoid" id="E4XJJ1"/>
<keyword evidence="2" id="KW-1185">Reference proteome</keyword>
<dbReference type="OrthoDB" id="63533at2759"/>
<accession>E4XJJ1</accession>
<organism evidence="1">
    <name type="scientific">Oikopleura dioica</name>
    <name type="common">Tunicate</name>
    <dbReference type="NCBI Taxonomy" id="34765"/>
    <lineage>
        <taxon>Eukaryota</taxon>
        <taxon>Metazoa</taxon>
        <taxon>Chordata</taxon>
        <taxon>Tunicata</taxon>
        <taxon>Appendicularia</taxon>
        <taxon>Copelata</taxon>
        <taxon>Oikopleuridae</taxon>
        <taxon>Oikopleura</taxon>
    </lineage>
</organism>
<dbReference type="Proteomes" id="UP000001307">
    <property type="component" value="Unassembled WGS sequence"/>
</dbReference>
<gene>
    <name evidence="1" type="ORF">GSOID_T00012789001</name>
</gene>
<protein>
    <submittedName>
        <fullName evidence="1">Uncharacterized protein</fullName>
    </submittedName>
</protein>
<name>E4XJJ1_OIKDI</name>
<dbReference type="AlphaFoldDB" id="E4XJJ1"/>
<proteinExistence type="predicted"/>
<dbReference type="EMBL" id="FN653061">
    <property type="protein sequence ID" value="CBY10634.1"/>
    <property type="molecule type" value="Genomic_DNA"/>
</dbReference>
<sequence>MESLTPVQSLKKYKLVFLGEQGVGKTSLITRNDLNLILEVIFGQILVKVFNFFNQ</sequence>
<evidence type="ECO:0000313" key="1">
    <source>
        <dbReference type="EMBL" id="CBY10634.1"/>
    </source>
</evidence>
<dbReference type="InterPro" id="IPR027417">
    <property type="entry name" value="P-loop_NTPase"/>
</dbReference>
<evidence type="ECO:0000313" key="2">
    <source>
        <dbReference type="Proteomes" id="UP000001307"/>
    </source>
</evidence>
<reference evidence="1" key="1">
    <citation type="journal article" date="2010" name="Science">
        <title>Plasticity of animal genome architecture unmasked by rapid evolution of a pelagic tunicate.</title>
        <authorList>
            <person name="Denoeud F."/>
            <person name="Henriet S."/>
            <person name="Mungpakdee S."/>
            <person name="Aury J.M."/>
            <person name="Da Silva C."/>
            <person name="Brinkmann H."/>
            <person name="Mikhaleva J."/>
            <person name="Olsen L.C."/>
            <person name="Jubin C."/>
            <person name="Canestro C."/>
            <person name="Bouquet J.M."/>
            <person name="Danks G."/>
            <person name="Poulain J."/>
            <person name="Campsteijn C."/>
            <person name="Adamski M."/>
            <person name="Cross I."/>
            <person name="Yadetie F."/>
            <person name="Muffato M."/>
            <person name="Louis A."/>
            <person name="Butcher S."/>
            <person name="Tsagkogeorga G."/>
            <person name="Konrad A."/>
            <person name="Singh S."/>
            <person name="Jensen M.F."/>
            <person name="Cong E.H."/>
            <person name="Eikeseth-Otteraa H."/>
            <person name="Noel B."/>
            <person name="Anthouard V."/>
            <person name="Porcel B.M."/>
            <person name="Kachouri-Lafond R."/>
            <person name="Nishino A."/>
            <person name="Ugolini M."/>
            <person name="Chourrout P."/>
            <person name="Nishida H."/>
            <person name="Aasland R."/>
            <person name="Huzurbazar S."/>
            <person name="Westhof E."/>
            <person name="Delsuc F."/>
            <person name="Lehrach H."/>
            <person name="Reinhardt R."/>
            <person name="Weissenbach J."/>
            <person name="Roy S.W."/>
            <person name="Artiguenave F."/>
            <person name="Postlethwait J.H."/>
            <person name="Manak J.R."/>
            <person name="Thompson E.M."/>
            <person name="Jaillon O."/>
            <person name="Du Pasquier L."/>
            <person name="Boudinot P."/>
            <person name="Liberles D.A."/>
            <person name="Volff J.N."/>
            <person name="Philippe H."/>
            <person name="Lenhard B."/>
            <person name="Roest Crollius H."/>
            <person name="Wincker P."/>
            <person name="Chourrout D."/>
        </authorList>
    </citation>
    <scope>NUCLEOTIDE SEQUENCE [LARGE SCALE GENOMIC DNA]</scope>
</reference>
<dbReference type="SUPFAM" id="SSF52540">
    <property type="entry name" value="P-loop containing nucleoside triphosphate hydrolases"/>
    <property type="match status" value="1"/>
</dbReference>